<dbReference type="Gene3D" id="3.10.450.50">
    <property type="match status" value="1"/>
</dbReference>
<dbReference type="PANTHER" id="PTHR38436">
    <property type="entry name" value="POLYKETIDE CYCLASE SNOAL-LIKE DOMAIN"/>
    <property type="match status" value="1"/>
</dbReference>
<dbReference type="EMBL" id="JBEWZG010000003">
    <property type="protein sequence ID" value="MFL0206883.1"/>
    <property type="molecule type" value="Genomic_DNA"/>
</dbReference>
<dbReference type="RefSeq" id="WP_406778429.1">
    <property type="nucleotide sequence ID" value="NZ_JBEWZG010000003.1"/>
</dbReference>
<keyword evidence="1" id="KW-0732">Signal</keyword>
<dbReference type="Proteomes" id="UP001623559">
    <property type="component" value="Unassembled WGS sequence"/>
</dbReference>
<evidence type="ECO:0000313" key="3">
    <source>
        <dbReference type="Proteomes" id="UP001623559"/>
    </source>
</evidence>
<feature type="chain" id="PRO_5046953377" evidence="1">
    <location>
        <begin position="22"/>
        <end position="163"/>
    </location>
</feature>
<organism evidence="2 3">
    <name type="scientific">Aquirufa novilacunae</name>
    <dbReference type="NCBI Taxonomy" id="3139305"/>
    <lineage>
        <taxon>Bacteria</taxon>
        <taxon>Pseudomonadati</taxon>
        <taxon>Bacteroidota</taxon>
        <taxon>Cytophagia</taxon>
        <taxon>Cytophagales</taxon>
        <taxon>Flectobacillaceae</taxon>
        <taxon>Aquirufa</taxon>
    </lineage>
</organism>
<name>A0ABW8SYG0_9BACT</name>
<sequence>MKKIILSICVAAGLFSCTSEADQKAKVGAENVAYYSRVWEVAINEGRTNILDSAYTEDAVLHTVPEVKGKANCKAYYENFVTGFTERQFIVKEMFADGDKLVKYWQFKGKHTGNFFGIPATGKSVDVIGCTIAKMKDGKITEEQDFMDNMVLMTQLGLLPTAK</sequence>
<dbReference type="PROSITE" id="PS51257">
    <property type="entry name" value="PROKAR_LIPOPROTEIN"/>
    <property type="match status" value="1"/>
</dbReference>
<protein>
    <submittedName>
        <fullName evidence="2">Ester cyclase</fullName>
    </submittedName>
</protein>
<evidence type="ECO:0000256" key="1">
    <source>
        <dbReference type="SAM" id="SignalP"/>
    </source>
</evidence>
<dbReference type="InterPro" id="IPR009959">
    <property type="entry name" value="Cyclase_SnoaL-like"/>
</dbReference>
<feature type="signal peptide" evidence="1">
    <location>
        <begin position="1"/>
        <end position="21"/>
    </location>
</feature>
<dbReference type="PANTHER" id="PTHR38436:SF1">
    <property type="entry name" value="ESTER CYCLASE"/>
    <property type="match status" value="1"/>
</dbReference>
<reference evidence="2 3" key="1">
    <citation type="submission" date="2024-07" db="EMBL/GenBank/DDBJ databases">
        <authorList>
            <person name="Pitt A."/>
            <person name="Hahn M.W."/>
        </authorList>
    </citation>
    <scope>NUCLEOTIDE SEQUENCE [LARGE SCALE GENOMIC DNA]</scope>
    <source>
        <strain evidence="2 3">2-AUSEE-184A6</strain>
    </source>
</reference>
<evidence type="ECO:0000313" key="2">
    <source>
        <dbReference type="EMBL" id="MFL0206883.1"/>
    </source>
</evidence>
<comment type="caution">
    <text evidence="2">The sequence shown here is derived from an EMBL/GenBank/DDBJ whole genome shotgun (WGS) entry which is preliminary data.</text>
</comment>
<dbReference type="SUPFAM" id="SSF54427">
    <property type="entry name" value="NTF2-like"/>
    <property type="match status" value="1"/>
</dbReference>
<dbReference type="InterPro" id="IPR032710">
    <property type="entry name" value="NTF2-like_dom_sf"/>
</dbReference>
<accession>A0ABW8SYG0</accession>
<proteinExistence type="predicted"/>
<dbReference type="Pfam" id="PF07366">
    <property type="entry name" value="SnoaL"/>
    <property type="match status" value="1"/>
</dbReference>
<gene>
    <name evidence="2" type="ORF">V7S74_09020</name>
</gene>